<feature type="chain" id="PRO_5044966958" description="Carboxylic ester hydrolase" evidence="3">
    <location>
        <begin position="29"/>
        <end position="233"/>
    </location>
</feature>
<dbReference type="PROSITE" id="PS51257">
    <property type="entry name" value="PROKAR_LIPOPROTEIN"/>
    <property type="match status" value="1"/>
</dbReference>
<reference evidence="5 6" key="1">
    <citation type="submission" date="2023-02" db="EMBL/GenBank/DDBJ databases">
        <title>Comparative genome analysis of Eubacterium limosum species.</title>
        <authorList>
            <person name="Bak J.E."/>
        </authorList>
    </citation>
    <scope>NUCLEOTIDE SEQUENCE [LARGE SCALE GENOMIC DNA]</scope>
    <source>
        <strain evidence="5 6">KGMB01548</strain>
    </source>
</reference>
<comment type="caution">
    <text evidence="5">The sequence shown here is derived from an EMBL/GenBank/DDBJ whole genome shotgun (WGS) entry which is preliminary data.</text>
</comment>
<dbReference type="EC" id="3.1.1.-" evidence="3"/>
<name>A0ABT5UNZ1_EUBLI</name>
<dbReference type="Pfam" id="PF00135">
    <property type="entry name" value="COesterase"/>
    <property type="match status" value="1"/>
</dbReference>
<feature type="signal peptide" evidence="3">
    <location>
        <begin position="1"/>
        <end position="28"/>
    </location>
</feature>
<dbReference type="InterPro" id="IPR029058">
    <property type="entry name" value="AB_hydrolase_fold"/>
</dbReference>
<evidence type="ECO:0000256" key="3">
    <source>
        <dbReference type="RuleBase" id="RU361235"/>
    </source>
</evidence>
<dbReference type="InterPro" id="IPR002018">
    <property type="entry name" value="CarbesteraseB"/>
</dbReference>
<dbReference type="Proteomes" id="UP001215087">
    <property type="component" value="Unassembled WGS sequence"/>
</dbReference>
<organism evidence="5 6">
    <name type="scientific">Eubacterium limosum</name>
    <dbReference type="NCBI Taxonomy" id="1736"/>
    <lineage>
        <taxon>Bacteria</taxon>
        <taxon>Bacillati</taxon>
        <taxon>Bacillota</taxon>
        <taxon>Clostridia</taxon>
        <taxon>Eubacteriales</taxon>
        <taxon>Eubacteriaceae</taxon>
        <taxon>Eubacterium</taxon>
    </lineage>
</organism>
<dbReference type="InterPro" id="IPR050309">
    <property type="entry name" value="Type-B_Carboxylest/Lipase"/>
</dbReference>
<keyword evidence="2 3" id="KW-0378">Hydrolase</keyword>
<gene>
    <name evidence="5" type="ORF">PTZ04_10325</name>
</gene>
<dbReference type="Gene3D" id="3.40.50.1820">
    <property type="entry name" value="alpha/beta hydrolase"/>
    <property type="match status" value="1"/>
</dbReference>
<dbReference type="SUPFAM" id="SSF53474">
    <property type="entry name" value="alpha/beta-Hydrolases"/>
    <property type="match status" value="1"/>
</dbReference>
<evidence type="ECO:0000256" key="2">
    <source>
        <dbReference type="ARBA" id="ARBA00022801"/>
    </source>
</evidence>
<accession>A0ABT5UNZ1</accession>
<evidence type="ECO:0000256" key="1">
    <source>
        <dbReference type="ARBA" id="ARBA00005964"/>
    </source>
</evidence>
<keyword evidence="3" id="KW-0732">Signal</keyword>
<dbReference type="PANTHER" id="PTHR11559">
    <property type="entry name" value="CARBOXYLESTERASE"/>
    <property type="match status" value="1"/>
</dbReference>
<evidence type="ECO:0000313" key="5">
    <source>
        <dbReference type="EMBL" id="MDE1470652.1"/>
    </source>
</evidence>
<proteinExistence type="inferred from homology"/>
<dbReference type="InterPro" id="IPR019826">
    <property type="entry name" value="Carboxylesterase_B_AS"/>
</dbReference>
<feature type="domain" description="Carboxylesterase type B" evidence="4">
    <location>
        <begin position="39"/>
        <end position="232"/>
    </location>
</feature>
<dbReference type="EMBL" id="JAQSVD010000004">
    <property type="protein sequence ID" value="MDE1470652.1"/>
    <property type="molecule type" value="Genomic_DNA"/>
</dbReference>
<keyword evidence="6" id="KW-1185">Reference proteome</keyword>
<sequence>MKKSKRSFLISFLLALLLLLAVTGCSSAGEKNTDAQSAYATTTLGRVQGLEQDGVSVYKGIPYAKPPVGGLRFRAPEPAEPWSDTLDCTEFGSSALQPTADDIPTPDEDCLNLNVWTSAQEGEKQPVYVFIHGGAYFQGSGAKSMYDCTNFAKDGVVGVTINYRLGALGFLGLEASKAEDGTTGNFGTLDQIQALKWVKENISAFGGDPENITVGGESAGSFSVSALIMSPLF</sequence>
<protein>
    <recommendedName>
        <fullName evidence="3">Carboxylic ester hydrolase</fullName>
        <ecNumber evidence="3">3.1.1.-</ecNumber>
    </recommendedName>
</protein>
<evidence type="ECO:0000259" key="4">
    <source>
        <dbReference type="Pfam" id="PF00135"/>
    </source>
</evidence>
<dbReference type="PROSITE" id="PS00122">
    <property type="entry name" value="CARBOXYLESTERASE_B_1"/>
    <property type="match status" value="1"/>
</dbReference>
<comment type="similarity">
    <text evidence="1 3">Belongs to the type-B carboxylesterase/lipase family.</text>
</comment>
<evidence type="ECO:0000313" key="6">
    <source>
        <dbReference type="Proteomes" id="UP001215087"/>
    </source>
</evidence>